<evidence type="ECO:0000259" key="8">
    <source>
        <dbReference type="Pfam" id="PF02837"/>
    </source>
</evidence>
<dbReference type="GO" id="GO:0030246">
    <property type="term" value="F:carbohydrate binding"/>
    <property type="evidence" value="ECO:0007669"/>
    <property type="project" value="TreeGrafter"/>
</dbReference>
<dbReference type="AlphaFoldDB" id="A0A5B8V350"/>
<gene>
    <name evidence="9" type="ORF">FRZ54_04270</name>
</gene>
<sequence>MINIYGRSGTSLNGKWETIIDPFDVGIGWRAIYKDARPKGKTDFVEYSFGPANTLYVPGDFNSQLPELTYFESSVWYKKTFNCPGSKDGRFFIHFGAVNYIADVYFNGKKLGHHEGGFTPFQFEVTDLIKETGNSLIVRANSARVKNGIPGSLFDWFNYGGITRDVQLIKTRQIFVEDYKIQLDPKDNSRITGYVKLDTTLAGKLISLSIPELKVNQKLVTDEKGYAGVNLKKGLKLWTPEQPKLYDIRLNVEGDTVADRIGFRNIKVEGTKILLNGKPVFLRGVNIHEEIPQRGARAWSESDAKTLIDWAKELGCNFVRLVHYPHNEYAIKYAEEKGIMVWEEVPVYQGIDFADATVKDKAEQMLKEVIKRDRNRCNVILWSIANETSPSKERDQTLIELAKEVKMLDPGRLVTAAFNNVNRQGDKMILKDSVMKYLDVIGVNEYMGWYTDWPGEPEKMQWVSDFNKPMIISEFGGESVYGNKADTVIKASAWSEDYVANIYHNQIKMFGTIPFLQGVCPWVLADFRSPYRMQSTYQKGWNRKGLLSDQGEKKKAWYIMKAYYDGLKDGSH</sequence>
<evidence type="ECO:0000259" key="7">
    <source>
        <dbReference type="Pfam" id="PF02836"/>
    </source>
</evidence>
<dbReference type="Gene3D" id="2.60.120.260">
    <property type="entry name" value="Galactose-binding domain-like"/>
    <property type="match status" value="1"/>
</dbReference>
<dbReference type="EC" id="3.2.1.31" evidence="2"/>
<name>A0A5B8V350_9SPHI</name>
<dbReference type="InterPro" id="IPR006103">
    <property type="entry name" value="Glyco_hydro_2_cat"/>
</dbReference>
<evidence type="ECO:0000259" key="6">
    <source>
        <dbReference type="Pfam" id="PF00703"/>
    </source>
</evidence>
<keyword evidence="5" id="KW-0326">Glycosidase</keyword>
<dbReference type="GO" id="GO:0005975">
    <property type="term" value="P:carbohydrate metabolic process"/>
    <property type="evidence" value="ECO:0007669"/>
    <property type="project" value="InterPro"/>
</dbReference>
<dbReference type="SUPFAM" id="SSF51445">
    <property type="entry name" value="(Trans)glycosidases"/>
    <property type="match status" value="1"/>
</dbReference>
<evidence type="ECO:0000256" key="1">
    <source>
        <dbReference type="ARBA" id="ARBA00007401"/>
    </source>
</evidence>
<protein>
    <recommendedName>
        <fullName evidence="3">Beta-glucuronidase</fullName>
        <ecNumber evidence="2">3.2.1.31</ecNumber>
    </recommendedName>
</protein>
<dbReference type="SUPFAM" id="SSF49303">
    <property type="entry name" value="beta-Galactosidase/glucuronidase domain"/>
    <property type="match status" value="1"/>
</dbReference>
<feature type="domain" description="Glycosyl hydrolases family 2 sugar binding" evidence="8">
    <location>
        <begin position="54"/>
        <end position="171"/>
    </location>
</feature>
<comment type="similarity">
    <text evidence="1">Belongs to the glycosyl hydrolase 2 family.</text>
</comment>
<dbReference type="Gene3D" id="3.20.20.80">
    <property type="entry name" value="Glycosidases"/>
    <property type="match status" value="1"/>
</dbReference>
<dbReference type="InterPro" id="IPR006104">
    <property type="entry name" value="Glyco_hydro_2_N"/>
</dbReference>
<evidence type="ECO:0000256" key="5">
    <source>
        <dbReference type="ARBA" id="ARBA00023295"/>
    </source>
</evidence>
<accession>A0A5B8V350</accession>
<dbReference type="GO" id="GO:0004566">
    <property type="term" value="F:beta-glucuronidase activity"/>
    <property type="evidence" value="ECO:0007669"/>
    <property type="project" value="UniProtKB-EC"/>
</dbReference>
<evidence type="ECO:0000256" key="3">
    <source>
        <dbReference type="ARBA" id="ARBA00016205"/>
    </source>
</evidence>
<dbReference type="PANTHER" id="PTHR10066:SF67">
    <property type="entry name" value="BETA-GLUCURONIDASE"/>
    <property type="match status" value="1"/>
</dbReference>
<dbReference type="KEGG" id="mgin:FRZ54_04270"/>
<organism evidence="9 10">
    <name type="scientific">Mucilaginibacter ginsenosidivorans</name>
    <dbReference type="NCBI Taxonomy" id="398053"/>
    <lineage>
        <taxon>Bacteria</taxon>
        <taxon>Pseudomonadati</taxon>
        <taxon>Bacteroidota</taxon>
        <taxon>Sphingobacteriia</taxon>
        <taxon>Sphingobacteriales</taxon>
        <taxon>Sphingobacteriaceae</taxon>
        <taxon>Mucilaginibacter</taxon>
    </lineage>
</organism>
<keyword evidence="10" id="KW-1185">Reference proteome</keyword>
<dbReference type="EMBL" id="CP042436">
    <property type="protein sequence ID" value="QEC65589.1"/>
    <property type="molecule type" value="Genomic_DNA"/>
</dbReference>
<evidence type="ECO:0000256" key="4">
    <source>
        <dbReference type="ARBA" id="ARBA00022801"/>
    </source>
</evidence>
<dbReference type="OrthoDB" id="9801077at2"/>
<dbReference type="SUPFAM" id="SSF49785">
    <property type="entry name" value="Galactose-binding domain-like"/>
    <property type="match status" value="1"/>
</dbReference>
<dbReference type="Pfam" id="PF00703">
    <property type="entry name" value="Glyco_hydro_2"/>
    <property type="match status" value="1"/>
</dbReference>
<dbReference type="Pfam" id="PF02836">
    <property type="entry name" value="Glyco_hydro_2_C"/>
    <property type="match status" value="1"/>
</dbReference>
<feature type="domain" description="Glycoside hydrolase family 2 immunoglobulin-like beta-sandwich" evidence="6">
    <location>
        <begin position="175"/>
        <end position="264"/>
    </location>
</feature>
<dbReference type="InterPro" id="IPR008979">
    <property type="entry name" value="Galactose-bd-like_sf"/>
</dbReference>
<evidence type="ECO:0000256" key="2">
    <source>
        <dbReference type="ARBA" id="ARBA00012761"/>
    </source>
</evidence>
<dbReference type="GO" id="GO:0019391">
    <property type="term" value="P:glucuronoside catabolic process"/>
    <property type="evidence" value="ECO:0007669"/>
    <property type="project" value="TreeGrafter"/>
</dbReference>
<reference evidence="9 10" key="1">
    <citation type="journal article" date="2017" name="Curr. Microbiol.">
        <title>Mucilaginibacter ginsenosidivorans sp. nov., Isolated from Soil of Ginseng Field.</title>
        <authorList>
            <person name="Kim M.M."/>
            <person name="Siddiqi M.Z."/>
            <person name="Im W.T."/>
        </authorList>
    </citation>
    <scope>NUCLEOTIDE SEQUENCE [LARGE SCALE GENOMIC DNA]</scope>
    <source>
        <strain evidence="9 10">Gsoil 3017</strain>
    </source>
</reference>
<dbReference type="PRINTS" id="PR00132">
    <property type="entry name" value="GLHYDRLASE2"/>
</dbReference>
<evidence type="ECO:0000313" key="10">
    <source>
        <dbReference type="Proteomes" id="UP000321479"/>
    </source>
</evidence>
<dbReference type="PANTHER" id="PTHR10066">
    <property type="entry name" value="BETA-GLUCURONIDASE"/>
    <property type="match status" value="1"/>
</dbReference>
<dbReference type="InterPro" id="IPR006102">
    <property type="entry name" value="Ig-like_GH2"/>
</dbReference>
<dbReference type="Gene3D" id="2.60.40.10">
    <property type="entry name" value="Immunoglobulins"/>
    <property type="match status" value="1"/>
</dbReference>
<evidence type="ECO:0000313" key="9">
    <source>
        <dbReference type="EMBL" id="QEC65589.1"/>
    </source>
</evidence>
<dbReference type="Pfam" id="PF02837">
    <property type="entry name" value="Glyco_hydro_2_N"/>
    <property type="match status" value="1"/>
</dbReference>
<dbReference type="InterPro" id="IPR013783">
    <property type="entry name" value="Ig-like_fold"/>
</dbReference>
<feature type="domain" description="Glycoside hydrolase family 2 catalytic" evidence="7">
    <location>
        <begin position="266"/>
        <end position="566"/>
    </location>
</feature>
<dbReference type="InterPro" id="IPR036156">
    <property type="entry name" value="Beta-gal/glucu_dom_sf"/>
</dbReference>
<dbReference type="InterPro" id="IPR006101">
    <property type="entry name" value="Glyco_hydro_2"/>
</dbReference>
<dbReference type="InterPro" id="IPR017853">
    <property type="entry name" value="GH"/>
</dbReference>
<keyword evidence="4 9" id="KW-0378">Hydrolase</keyword>
<dbReference type="Proteomes" id="UP000321479">
    <property type="component" value="Chromosome"/>
</dbReference>
<proteinExistence type="inferred from homology"/>